<dbReference type="GO" id="GO:0102559">
    <property type="term" value="F:peptide chain release factor N(5)-glutamine methyltransferase activity"/>
    <property type="evidence" value="ECO:0007669"/>
    <property type="project" value="UniProtKB-EC"/>
</dbReference>
<keyword evidence="2 5" id="KW-0808">Transferase</keyword>
<dbReference type="NCBIfam" id="TIGR00536">
    <property type="entry name" value="hemK_fam"/>
    <property type="match status" value="1"/>
</dbReference>
<protein>
    <recommendedName>
        <fullName evidence="5">Release factor glutamine methyltransferase</fullName>
        <shortName evidence="5">RF MTase</shortName>
        <ecNumber evidence="5">2.1.1.297</ecNumber>
    </recommendedName>
    <alternativeName>
        <fullName evidence="5">N5-glutamine methyltransferase PrmC</fullName>
    </alternativeName>
    <alternativeName>
        <fullName evidence="5">Protein-(glutamine-N5) MTase PrmC</fullName>
    </alternativeName>
    <alternativeName>
        <fullName evidence="5">Protein-glutamine N-methyltransferase PrmC</fullName>
    </alternativeName>
</protein>
<evidence type="ECO:0000313" key="9">
    <source>
        <dbReference type="Proteomes" id="UP001580928"/>
    </source>
</evidence>
<feature type="domain" description="Release factor glutamine methyltransferase N-terminal" evidence="7">
    <location>
        <begin position="9"/>
        <end position="77"/>
    </location>
</feature>
<keyword evidence="1 5" id="KW-0489">Methyltransferase</keyword>
<evidence type="ECO:0000259" key="7">
    <source>
        <dbReference type="Pfam" id="PF17827"/>
    </source>
</evidence>
<feature type="binding site" evidence="5">
    <location>
        <position position="150"/>
    </location>
    <ligand>
        <name>S-adenosyl-L-methionine</name>
        <dbReference type="ChEBI" id="CHEBI:59789"/>
    </ligand>
</feature>
<comment type="function">
    <text evidence="5">Methylates the class 1 translation termination release factors RF1/PrfA and RF2/PrfB on the glutamine residue of the universally conserved GGQ motif.</text>
</comment>
<dbReference type="PROSITE" id="PS00092">
    <property type="entry name" value="N6_MTASE"/>
    <property type="match status" value="1"/>
</dbReference>
<dbReference type="Proteomes" id="UP001580928">
    <property type="component" value="Unassembled WGS sequence"/>
</dbReference>
<dbReference type="RefSeq" id="WP_375556367.1">
    <property type="nucleotide sequence ID" value="NZ_JBBVGT010000002.1"/>
</dbReference>
<dbReference type="PANTHER" id="PTHR18895:SF74">
    <property type="entry name" value="MTRF1L RELEASE FACTOR GLUTAMINE METHYLTRANSFERASE"/>
    <property type="match status" value="1"/>
</dbReference>
<dbReference type="Gene3D" id="1.10.8.10">
    <property type="entry name" value="DNA helicase RuvA subunit, C-terminal domain"/>
    <property type="match status" value="1"/>
</dbReference>
<dbReference type="InterPro" id="IPR040758">
    <property type="entry name" value="PrmC_N"/>
</dbReference>
<dbReference type="EC" id="2.1.1.297" evidence="5"/>
<feature type="binding site" evidence="5">
    <location>
        <begin position="126"/>
        <end position="130"/>
    </location>
    <ligand>
        <name>S-adenosyl-L-methionine</name>
        <dbReference type="ChEBI" id="CHEBI:59789"/>
    </ligand>
</feature>
<dbReference type="GO" id="GO:0032259">
    <property type="term" value="P:methylation"/>
    <property type="evidence" value="ECO:0007669"/>
    <property type="project" value="UniProtKB-KW"/>
</dbReference>
<comment type="caution">
    <text evidence="5">Lacks conserved residue(s) required for the propagation of feature annotation.</text>
</comment>
<dbReference type="SUPFAM" id="SSF53335">
    <property type="entry name" value="S-adenosyl-L-methionine-dependent methyltransferases"/>
    <property type="match status" value="1"/>
</dbReference>
<dbReference type="InterPro" id="IPR007848">
    <property type="entry name" value="Small_mtfrase_dom"/>
</dbReference>
<evidence type="ECO:0000259" key="6">
    <source>
        <dbReference type="Pfam" id="PF05175"/>
    </source>
</evidence>
<dbReference type="InterPro" id="IPR004556">
    <property type="entry name" value="HemK-like"/>
</dbReference>
<dbReference type="EMBL" id="JBBVGT010000002">
    <property type="protein sequence ID" value="MFB5944807.1"/>
    <property type="molecule type" value="Genomic_DNA"/>
</dbReference>
<comment type="catalytic activity">
    <reaction evidence="4 5">
        <text>L-glutaminyl-[peptide chain release factor] + S-adenosyl-L-methionine = N(5)-methyl-L-glutaminyl-[peptide chain release factor] + S-adenosyl-L-homocysteine + H(+)</text>
        <dbReference type="Rhea" id="RHEA:42896"/>
        <dbReference type="Rhea" id="RHEA-COMP:10271"/>
        <dbReference type="Rhea" id="RHEA-COMP:10272"/>
        <dbReference type="ChEBI" id="CHEBI:15378"/>
        <dbReference type="ChEBI" id="CHEBI:30011"/>
        <dbReference type="ChEBI" id="CHEBI:57856"/>
        <dbReference type="ChEBI" id="CHEBI:59789"/>
        <dbReference type="ChEBI" id="CHEBI:61891"/>
        <dbReference type="EC" id="2.1.1.297"/>
    </reaction>
</comment>
<evidence type="ECO:0000256" key="3">
    <source>
        <dbReference type="ARBA" id="ARBA00022691"/>
    </source>
</evidence>
<comment type="similarity">
    <text evidence="5">Belongs to the protein N5-glutamine methyltransferase family. PrmC subfamily.</text>
</comment>
<evidence type="ECO:0000313" key="8">
    <source>
        <dbReference type="EMBL" id="MFB5944807.1"/>
    </source>
</evidence>
<accession>A0ABV5CB84</accession>
<comment type="caution">
    <text evidence="8">The sequence shown here is derived from an EMBL/GenBank/DDBJ whole genome shotgun (WGS) entry which is preliminary data.</text>
</comment>
<keyword evidence="3 5" id="KW-0949">S-adenosyl-L-methionine</keyword>
<name>A0ABV5CB84_9SPHI</name>
<reference evidence="8 9" key="1">
    <citation type="submission" date="2024-04" db="EMBL/GenBank/DDBJ databases">
        <title>Albibacterium profundi sp. nov., isolated from sediment of the Challenger Deep of Mariana Trench.</title>
        <authorList>
            <person name="Wang Y."/>
        </authorList>
    </citation>
    <scope>NUCLEOTIDE SEQUENCE [LARGE SCALE GENOMIC DNA]</scope>
    <source>
        <strain evidence="8 9">RHL897</strain>
    </source>
</reference>
<feature type="binding site" evidence="5">
    <location>
        <begin position="197"/>
        <end position="200"/>
    </location>
    <ligand>
        <name>substrate</name>
    </ligand>
</feature>
<dbReference type="InterPro" id="IPR029063">
    <property type="entry name" value="SAM-dependent_MTases_sf"/>
</dbReference>
<dbReference type="Pfam" id="PF05175">
    <property type="entry name" value="MTS"/>
    <property type="match status" value="1"/>
</dbReference>
<dbReference type="InterPro" id="IPR019874">
    <property type="entry name" value="RF_methyltr_PrmC"/>
</dbReference>
<proteinExistence type="inferred from homology"/>
<dbReference type="CDD" id="cd02440">
    <property type="entry name" value="AdoMet_MTases"/>
    <property type="match status" value="1"/>
</dbReference>
<dbReference type="HAMAP" id="MF_02126">
    <property type="entry name" value="RF_methyltr_PrmC"/>
    <property type="match status" value="1"/>
</dbReference>
<dbReference type="PANTHER" id="PTHR18895">
    <property type="entry name" value="HEMK METHYLTRANSFERASE"/>
    <property type="match status" value="1"/>
</dbReference>
<gene>
    <name evidence="5 8" type="primary">prmC</name>
    <name evidence="8" type="ORF">WKR92_03070</name>
</gene>
<evidence type="ECO:0000256" key="4">
    <source>
        <dbReference type="ARBA" id="ARBA00048391"/>
    </source>
</evidence>
<dbReference type="Gene3D" id="3.40.50.150">
    <property type="entry name" value="Vaccinia Virus protein VP39"/>
    <property type="match status" value="1"/>
</dbReference>
<dbReference type="Pfam" id="PF17827">
    <property type="entry name" value="PrmC_N"/>
    <property type="match status" value="1"/>
</dbReference>
<evidence type="ECO:0000256" key="1">
    <source>
        <dbReference type="ARBA" id="ARBA00022603"/>
    </source>
</evidence>
<dbReference type="InterPro" id="IPR050320">
    <property type="entry name" value="N5-glutamine_MTase"/>
</dbReference>
<sequence>MLQPHKIRQNFIESLTHLYSPSEATELFWLSLEHVLNRGRMQLKLDSRLQLSEAETQTIHQILLDLEKGRPIQHIVGYSYFLGEKFIVNESVLIPRPETEELVTWIVDDLTDSKQLQEPIEILDVGTGSGCIPITLKKKSPVKTRVHAVDISSDALQVAKENAELHQADIDFLQLDILQAEPYVNELNQKFHIIVSNPPYIGSEEKKGMHQNVVDYEPHQALFVKQENPLIFYTTIAAYAIKNLHDGGLIYFEINQQYGEELVDYLSANGFKNIILKKDISGNDRMIRASLDTQP</sequence>
<keyword evidence="9" id="KW-1185">Reference proteome</keyword>
<dbReference type="InterPro" id="IPR002052">
    <property type="entry name" value="DNA_methylase_N6_adenine_CS"/>
</dbReference>
<evidence type="ECO:0000256" key="5">
    <source>
        <dbReference type="HAMAP-Rule" id="MF_02126"/>
    </source>
</evidence>
<organism evidence="8 9">
    <name type="scientific">Albibacterium profundi</name>
    <dbReference type="NCBI Taxonomy" id="3134906"/>
    <lineage>
        <taxon>Bacteria</taxon>
        <taxon>Pseudomonadati</taxon>
        <taxon>Bacteroidota</taxon>
        <taxon>Sphingobacteriia</taxon>
        <taxon>Sphingobacteriales</taxon>
        <taxon>Sphingobacteriaceae</taxon>
        <taxon>Albibacterium</taxon>
    </lineage>
</organism>
<feature type="domain" description="Methyltransferase small" evidence="6">
    <location>
        <begin position="121"/>
        <end position="206"/>
    </location>
</feature>
<evidence type="ECO:0000256" key="2">
    <source>
        <dbReference type="ARBA" id="ARBA00022679"/>
    </source>
</evidence>
<feature type="binding site" evidence="5">
    <location>
        <position position="197"/>
    </location>
    <ligand>
        <name>S-adenosyl-L-methionine</name>
        <dbReference type="ChEBI" id="CHEBI:59789"/>
    </ligand>
</feature>
<dbReference type="NCBIfam" id="TIGR03534">
    <property type="entry name" value="RF_mod_PrmC"/>
    <property type="match status" value="1"/>
</dbReference>